<accession>A0AAD4L0Q3</accession>
<sequence>MSKYEITFVTPSKQDKGIFKPTFRQAYPNLPIRITVPKFSGYTLPLKPQIVISQFIAKVQYGAGCMADHELFDNIGLSTDVDSEGFREIKGSRLNTWIVFKDLNVKFINKNNINLYGNVSMKKIDISDRGGLLVKAWTPKTGIVEIKDVVFQVLGVYKIAFELEFDDGQKIGWTPWQGVEVQVKKNSQINVPICMAGRYEWVNE</sequence>
<evidence type="ECO:0000313" key="2">
    <source>
        <dbReference type="Proteomes" id="UP001201262"/>
    </source>
</evidence>
<keyword evidence="2" id="KW-1185">Reference proteome</keyword>
<reference evidence="1" key="1">
    <citation type="submission" date="2021-12" db="EMBL/GenBank/DDBJ databases">
        <title>Convergent genome expansion in fungi linked to evolution of root-endophyte symbiosis.</title>
        <authorList>
            <consortium name="DOE Joint Genome Institute"/>
            <person name="Ke Y.-H."/>
            <person name="Bonito G."/>
            <person name="Liao H.-L."/>
            <person name="Looney B."/>
            <person name="Rojas-Flechas A."/>
            <person name="Nash J."/>
            <person name="Hameed K."/>
            <person name="Schadt C."/>
            <person name="Martin F."/>
            <person name="Crous P.W."/>
            <person name="Miettinen O."/>
            <person name="Magnuson J.K."/>
            <person name="Labbe J."/>
            <person name="Jacobson D."/>
            <person name="Doktycz M.J."/>
            <person name="Veneault-Fourrey C."/>
            <person name="Kuo A."/>
            <person name="Mondo S."/>
            <person name="Calhoun S."/>
            <person name="Riley R."/>
            <person name="Ohm R."/>
            <person name="LaButti K."/>
            <person name="Andreopoulos B."/>
            <person name="Pangilinan J."/>
            <person name="Nolan M."/>
            <person name="Tritt A."/>
            <person name="Clum A."/>
            <person name="Lipzen A."/>
            <person name="Daum C."/>
            <person name="Barry K."/>
            <person name="Grigoriev I.V."/>
            <person name="Vilgalys R."/>
        </authorList>
    </citation>
    <scope>NUCLEOTIDE SEQUENCE</scope>
    <source>
        <strain evidence="1">PMI_201</strain>
    </source>
</reference>
<protein>
    <submittedName>
        <fullName evidence="1">Uncharacterized protein</fullName>
    </submittedName>
</protein>
<dbReference type="Proteomes" id="UP001201262">
    <property type="component" value="Unassembled WGS sequence"/>
</dbReference>
<dbReference type="AlphaFoldDB" id="A0AAD4L0Q3"/>
<evidence type="ECO:0000313" key="1">
    <source>
        <dbReference type="EMBL" id="KAH8703365.1"/>
    </source>
</evidence>
<gene>
    <name evidence="1" type="ORF">BGW36DRAFT_422928</name>
</gene>
<comment type="caution">
    <text evidence="1">The sequence shown here is derived from an EMBL/GenBank/DDBJ whole genome shotgun (WGS) entry which is preliminary data.</text>
</comment>
<organism evidence="1 2">
    <name type="scientific">Talaromyces proteolyticus</name>
    <dbReference type="NCBI Taxonomy" id="1131652"/>
    <lineage>
        <taxon>Eukaryota</taxon>
        <taxon>Fungi</taxon>
        <taxon>Dikarya</taxon>
        <taxon>Ascomycota</taxon>
        <taxon>Pezizomycotina</taxon>
        <taxon>Eurotiomycetes</taxon>
        <taxon>Eurotiomycetidae</taxon>
        <taxon>Eurotiales</taxon>
        <taxon>Trichocomaceae</taxon>
        <taxon>Talaromyces</taxon>
        <taxon>Talaromyces sect. Bacilispori</taxon>
    </lineage>
</organism>
<dbReference type="GeneID" id="70250053"/>
<dbReference type="RefSeq" id="XP_046076383.1">
    <property type="nucleotide sequence ID" value="XM_046219766.1"/>
</dbReference>
<proteinExistence type="predicted"/>
<name>A0AAD4L0Q3_9EURO</name>
<dbReference type="EMBL" id="JAJTJA010000002">
    <property type="protein sequence ID" value="KAH8703365.1"/>
    <property type="molecule type" value="Genomic_DNA"/>
</dbReference>